<evidence type="ECO:0000313" key="2">
    <source>
        <dbReference type="EMBL" id="SDE43007.1"/>
    </source>
</evidence>
<keyword evidence="3" id="KW-1185">Reference proteome</keyword>
<evidence type="ECO:0000313" key="3">
    <source>
        <dbReference type="Proteomes" id="UP000199412"/>
    </source>
</evidence>
<dbReference type="AlphaFoldDB" id="A0A1G7CUM2"/>
<dbReference type="EMBL" id="FNAP01000006">
    <property type="protein sequence ID" value="SDE43007.1"/>
    <property type="molecule type" value="Genomic_DNA"/>
</dbReference>
<dbReference type="Proteomes" id="UP000199412">
    <property type="component" value="Unassembled WGS sequence"/>
</dbReference>
<name>A0A1G7CUM2_9PROT</name>
<evidence type="ECO:0000256" key="1">
    <source>
        <dbReference type="SAM" id="MobiDB-lite"/>
    </source>
</evidence>
<protein>
    <submittedName>
        <fullName evidence="2">Uncharacterized protein</fullName>
    </submittedName>
</protein>
<dbReference type="STRING" id="69960.SAMN05421720_106229"/>
<organism evidence="2 3">
    <name type="scientific">Rhodospira trueperi</name>
    <dbReference type="NCBI Taxonomy" id="69960"/>
    <lineage>
        <taxon>Bacteria</taxon>
        <taxon>Pseudomonadati</taxon>
        <taxon>Pseudomonadota</taxon>
        <taxon>Alphaproteobacteria</taxon>
        <taxon>Rhodospirillales</taxon>
        <taxon>Rhodospirillaceae</taxon>
        <taxon>Rhodospira</taxon>
    </lineage>
</organism>
<gene>
    <name evidence="2" type="ORF">SAMN05421720_106229</name>
</gene>
<feature type="region of interest" description="Disordered" evidence="1">
    <location>
        <begin position="1"/>
        <end position="21"/>
    </location>
</feature>
<accession>A0A1G7CUM2</accession>
<proteinExistence type="predicted"/>
<reference evidence="2 3" key="1">
    <citation type="submission" date="2016-10" db="EMBL/GenBank/DDBJ databases">
        <authorList>
            <person name="de Groot N.N."/>
        </authorList>
    </citation>
    <scope>NUCLEOTIDE SEQUENCE [LARGE SCALE GENOMIC DNA]</scope>
    <source>
        <strain evidence="2 3">ATCC 700224</strain>
    </source>
</reference>
<sequence length="237" mass="26118">MGGFETTVPNSTTRRAPTPYPPGMPMALADTYQAGGVDIRDPQAFAGDRRALEATGRWAARNPYDAATVATAPIPGVGDAVGFANDLRTFATDPESRTPVNYGLSAAGLLPGIPSVAGVLKGPVPRPKWAQDAMTEPLVYNWPTKQEIEDILADPEGGQAIAFFRHGDDLFAWRRLKADHHGPMVNHLERKGWMTYDDNAPMERQVFDLRPRREGGQHTRADVARYMRDIRKNIRGR</sequence>